<dbReference type="STRING" id="981085.W9R8W0"/>
<protein>
    <submittedName>
        <fullName evidence="1">Uncharacterized protein</fullName>
    </submittedName>
</protein>
<sequence>MKTKAKSQNRFLRIITIPLRGLIKARDMYVRGMNNMEVMSRTNTVKGSAGRLSSGLPKSFSVATARKNDSDDYAELVRAASARDYGGKFDLDMLLQQQLRQVLEETTTTGAEGLPKCSSVGMGKIDEDKPYEFSDDKKADFLYPRSTSYAVFKRSTAVI</sequence>
<name>W9R8W0_9ROSA</name>
<evidence type="ECO:0000313" key="2">
    <source>
        <dbReference type="Proteomes" id="UP000030645"/>
    </source>
</evidence>
<gene>
    <name evidence="1" type="ORF">L484_001729</name>
</gene>
<reference evidence="2" key="1">
    <citation type="submission" date="2013-01" db="EMBL/GenBank/DDBJ databases">
        <title>Draft Genome Sequence of a Mulberry Tree, Morus notabilis C.K. Schneid.</title>
        <authorList>
            <person name="He N."/>
            <person name="Zhao S."/>
        </authorList>
    </citation>
    <scope>NUCLEOTIDE SEQUENCE</scope>
</reference>
<dbReference type="Proteomes" id="UP000030645">
    <property type="component" value="Unassembled WGS sequence"/>
</dbReference>
<dbReference type="PIRSF" id="PIRSF031279">
    <property type="entry name" value="UCP031279"/>
    <property type="match status" value="1"/>
</dbReference>
<dbReference type="InterPro" id="IPR016972">
    <property type="entry name" value="UCP031279"/>
</dbReference>
<accession>W9R8W0</accession>
<dbReference type="EMBL" id="KE344482">
    <property type="protein sequence ID" value="EXB63111.1"/>
    <property type="molecule type" value="Genomic_DNA"/>
</dbReference>
<proteinExistence type="predicted"/>
<organism evidence="1 2">
    <name type="scientific">Morus notabilis</name>
    <dbReference type="NCBI Taxonomy" id="981085"/>
    <lineage>
        <taxon>Eukaryota</taxon>
        <taxon>Viridiplantae</taxon>
        <taxon>Streptophyta</taxon>
        <taxon>Embryophyta</taxon>
        <taxon>Tracheophyta</taxon>
        <taxon>Spermatophyta</taxon>
        <taxon>Magnoliopsida</taxon>
        <taxon>eudicotyledons</taxon>
        <taxon>Gunneridae</taxon>
        <taxon>Pentapetalae</taxon>
        <taxon>rosids</taxon>
        <taxon>fabids</taxon>
        <taxon>Rosales</taxon>
        <taxon>Moraceae</taxon>
        <taxon>Moreae</taxon>
        <taxon>Morus</taxon>
    </lineage>
</organism>
<keyword evidence="2" id="KW-1185">Reference proteome</keyword>
<evidence type="ECO:0000313" key="1">
    <source>
        <dbReference type="EMBL" id="EXB63111.1"/>
    </source>
</evidence>
<dbReference type="PANTHER" id="PTHR33526:SF13">
    <property type="entry name" value="TYROSINE-PROTEIN PHOSPHATASE 3-LIKE"/>
    <property type="match status" value="1"/>
</dbReference>
<dbReference type="eggNOG" id="ENOG502S3J5">
    <property type="taxonomic scope" value="Eukaryota"/>
</dbReference>
<dbReference type="OrthoDB" id="1679543at2759"/>
<dbReference type="KEGG" id="mnt:21385321"/>
<dbReference type="PANTHER" id="PTHR33526">
    <property type="entry name" value="OS07G0123800 PROTEIN"/>
    <property type="match status" value="1"/>
</dbReference>
<dbReference type="AlphaFoldDB" id="W9R8W0"/>